<reference evidence="1 2" key="1">
    <citation type="journal article" date="2023" name="Plants (Basel)">
        <title>Bridging the Gap: Combining Genomics and Transcriptomics Approaches to Understand Stylosanthes scabra, an Orphan Legume from the Brazilian Caatinga.</title>
        <authorList>
            <person name="Ferreira-Neto J.R.C."/>
            <person name="da Silva M.D."/>
            <person name="Binneck E."/>
            <person name="de Melo N.F."/>
            <person name="da Silva R.H."/>
            <person name="de Melo A.L.T.M."/>
            <person name="Pandolfi V."/>
            <person name="Bustamante F.O."/>
            <person name="Brasileiro-Vidal A.C."/>
            <person name="Benko-Iseppon A.M."/>
        </authorList>
    </citation>
    <scope>NUCLEOTIDE SEQUENCE [LARGE SCALE GENOMIC DNA]</scope>
    <source>
        <tissue evidence="1">Leaves</tissue>
    </source>
</reference>
<proteinExistence type="predicted"/>
<evidence type="ECO:0008006" key="3">
    <source>
        <dbReference type="Google" id="ProtNLM"/>
    </source>
</evidence>
<dbReference type="Proteomes" id="UP001341840">
    <property type="component" value="Unassembled WGS sequence"/>
</dbReference>
<evidence type="ECO:0000313" key="1">
    <source>
        <dbReference type="EMBL" id="MED6197367.1"/>
    </source>
</evidence>
<evidence type="ECO:0000313" key="2">
    <source>
        <dbReference type="Proteomes" id="UP001341840"/>
    </source>
</evidence>
<gene>
    <name evidence="1" type="ORF">PIB30_055833</name>
</gene>
<dbReference type="EMBL" id="JASCZI010211888">
    <property type="protein sequence ID" value="MED6197367.1"/>
    <property type="molecule type" value="Genomic_DNA"/>
</dbReference>
<name>A0ABU6XI85_9FABA</name>
<comment type="caution">
    <text evidence="1">The sequence shown here is derived from an EMBL/GenBank/DDBJ whole genome shotgun (WGS) entry which is preliminary data.</text>
</comment>
<keyword evidence="2" id="KW-1185">Reference proteome</keyword>
<protein>
    <recommendedName>
        <fullName evidence="3">Transposase MuDR plant domain-containing protein</fullName>
    </recommendedName>
</protein>
<accession>A0ABU6XI85</accession>
<sequence length="145" mass="17579">MEMNLQQLKDFIIRSIGQDHRKRVQKVYYRYPHEVDRTFYFKSIRRAVEYKILESDRLKYAVQCAQFGSVCWWSICISYRRKQKKWEVRRYNGPHSYMETSVRLDHRRLDSKVIADVIFSMVQADLSISIRVLEGSVETHFEYQA</sequence>
<organism evidence="1 2">
    <name type="scientific">Stylosanthes scabra</name>
    <dbReference type="NCBI Taxonomy" id="79078"/>
    <lineage>
        <taxon>Eukaryota</taxon>
        <taxon>Viridiplantae</taxon>
        <taxon>Streptophyta</taxon>
        <taxon>Embryophyta</taxon>
        <taxon>Tracheophyta</taxon>
        <taxon>Spermatophyta</taxon>
        <taxon>Magnoliopsida</taxon>
        <taxon>eudicotyledons</taxon>
        <taxon>Gunneridae</taxon>
        <taxon>Pentapetalae</taxon>
        <taxon>rosids</taxon>
        <taxon>fabids</taxon>
        <taxon>Fabales</taxon>
        <taxon>Fabaceae</taxon>
        <taxon>Papilionoideae</taxon>
        <taxon>50 kb inversion clade</taxon>
        <taxon>dalbergioids sensu lato</taxon>
        <taxon>Dalbergieae</taxon>
        <taxon>Pterocarpus clade</taxon>
        <taxon>Stylosanthes</taxon>
    </lineage>
</organism>